<protein>
    <submittedName>
        <fullName evidence="7">DUF4200 domain-containing protein</fullName>
    </submittedName>
</protein>
<dbReference type="PANTHER" id="PTHR21683:SF18">
    <property type="entry name" value="COILED-COIL DOMAIN-CONTAINING PROTEIN 42 HOMOLOG"/>
    <property type="match status" value="1"/>
</dbReference>
<evidence type="ECO:0000256" key="1">
    <source>
        <dbReference type="ARBA" id="ARBA00023054"/>
    </source>
</evidence>
<evidence type="ECO:0000259" key="4">
    <source>
        <dbReference type="Pfam" id="PF13863"/>
    </source>
</evidence>
<feature type="compositionally biased region" description="Basic residues" evidence="3">
    <location>
        <begin position="111"/>
        <end position="121"/>
    </location>
</feature>
<evidence type="ECO:0000313" key="7">
    <source>
        <dbReference type="WBParaSite" id="HDID_0000936201-mRNA-1"/>
    </source>
</evidence>
<dbReference type="InterPro" id="IPR051147">
    <property type="entry name" value="CFAP_domain-containing"/>
</dbReference>
<feature type="coiled-coil region" evidence="2">
    <location>
        <begin position="243"/>
        <end position="270"/>
    </location>
</feature>
<dbReference type="Proteomes" id="UP000274504">
    <property type="component" value="Unassembled WGS sequence"/>
</dbReference>
<evidence type="ECO:0000313" key="6">
    <source>
        <dbReference type="Proteomes" id="UP000274504"/>
    </source>
</evidence>
<sequence>MNNRKSNHHRITEHIANVTESDSYTALQNASSNLTDADHRLLEARRHFKPIYDGPFPVFQRGEKTYTILQNAKNLFFSMDCVKLAYLDKLVTENAISIFPPDPPVKEAGKRKPVTPSGRHKQTLENKKKRQDLAMLQREFYDQVKRFEGFIRENEAKEERTDEKFFEELKLKEEDAKEFQRLKQQYREVIPKLEEMEEKVDKYSVCESYLLEIASLLPRDYIKMADDDPLGIIMRYNTLADTYKSLLNEMNTKSEQIRELNSQLQSLREEHANRVLTVNSRLADIYKEHAVNDEIVQQNTQKFYQDIKEMRSEVS</sequence>
<name>A0A158QFR9_HYMDI</name>
<gene>
    <name evidence="5" type="ORF">HDID_LOCUS9360</name>
</gene>
<dbReference type="WBParaSite" id="HDID_0000936201-mRNA-1">
    <property type="protein sequence ID" value="HDID_0000936201-mRNA-1"/>
    <property type="gene ID" value="HDID_0000936201"/>
</dbReference>
<dbReference type="PANTHER" id="PTHR21683">
    <property type="entry name" value="COILED-COIL DOMAIN-CONTAINING PROTEIN 42 LIKE-2-LIKE-RELATED"/>
    <property type="match status" value="1"/>
</dbReference>
<reference evidence="7" key="1">
    <citation type="submission" date="2016-04" db="UniProtKB">
        <authorList>
            <consortium name="WormBaseParasite"/>
        </authorList>
    </citation>
    <scope>IDENTIFICATION</scope>
</reference>
<proteinExistence type="predicted"/>
<reference evidence="5 6" key="2">
    <citation type="submission" date="2018-11" db="EMBL/GenBank/DDBJ databases">
        <authorList>
            <consortium name="Pathogen Informatics"/>
        </authorList>
    </citation>
    <scope>NUCLEOTIDE SEQUENCE [LARGE SCALE GENOMIC DNA]</scope>
</reference>
<accession>A0A158QFR9</accession>
<evidence type="ECO:0000256" key="3">
    <source>
        <dbReference type="SAM" id="MobiDB-lite"/>
    </source>
</evidence>
<dbReference type="STRING" id="6216.A0A158QFR9"/>
<organism evidence="7">
    <name type="scientific">Hymenolepis diminuta</name>
    <name type="common">Rat tapeworm</name>
    <dbReference type="NCBI Taxonomy" id="6216"/>
    <lineage>
        <taxon>Eukaryota</taxon>
        <taxon>Metazoa</taxon>
        <taxon>Spiralia</taxon>
        <taxon>Lophotrochozoa</taxon>
        <taxon>Platyhelminthes</taxon>
        <taxon>Cestoda</taxon>
        <taxon>Eucestoda</taxon>
        <taxon>Cyclophyllidea</taxon>
        <taxon>Hymenolepididae</taxon>
        <taxon>Hymenolepis</taxon>
    </lineage>
</organism>
<feature type="domain" description="DUF4200" evidence="4">
    <location>
        <begin position="121"/>
        <end position="213"/>
    </location>
</feature>
<feature type="region of interest" description="Disordered" evidence="3">
    <location>
        <begin position="102"/>
        <end position="128"/>
    </location>
</feature>
<feature type="coiled-coil region" evidence="2">
    <location>
        <begin position="169"/>
        <end position="196"/>
    </location>
</feature>
<dbReference type="InterPro" id="IPR025252">
    <property type="entry name" value="DUF4200"/>
</dbReference>
<dbReference type="GO" id="GO:0005856">
    <property type="term" value="C:cytoskeleton"/>
    <property type="evidence" value="ECO:0007669"/>
    <property type="project" value="UniProtKB-ARBA"/>
</dbReference>
<evidence type="ECO:0000313" key="5">
    <source>
        <dbReference type="EMBL" id="VDL61678.1"/>
    </source>
</evidence>
<dbReference type="Pfam" id="PF13863">
    <property type="entry name" value="DUF4200"/>
    <property type="match status" value="1"/>
</dbReference>
<dbReference type="AlphaFoldDB" id="A0A158QFR9"/>
<keyword evidence="1 2" id="KW-0175">Coiled coil</keyword>
<evidence type="ECO:0000256" key="2">
    <source>
        <dbReference type="SAM" id="Coils"/>
    </source>
</evidence>
<dbReference type="EMBL" id="UYSG01011273">
    <property type="protein sequence ID" value="VDL61678.1"/>
    <property type="molecule type" value="Genomic_DNA"/>
</dbReference>
<dbReference type="OrthoDB" id="2134857at2759"/>